<dbReference type="InterPro" id="IPR045963">
    <property type="entry name" value="DUF6383"/>
</dbReference>
<evidence type="ECO:0000256" key="1">
    <source>
        <dbReference type="SAM" id="SignalP"/>
    </source>
</evidence>
<feature type="chain" id="PRO_5034779780" description="DUF6383 domain-containing protein" evidence="1">
    <location>
        <begin position="23"/>
        <end position="1073"/>
    </location>
</feature>
<proteinExistence type="predicted"/>
<keyword evidence="4" id="KW-1185">Reference proteome</keyword>
<organism evidence="3 4">
    <name type="scientific">Parabacteroides chinchillae</name>
    <dbReference type="NCBI Taxonomy" id="871327"/>
    <lineage>
        <taxon>Bacteria</taxon>
        <taxon>Pseudomonadati</taxon>
        <taxon>Bacteroidota</taxon>
        <taxon>Bacteroidia</taxon>
        <taxon>Bacteroidales</taxon>
        <taxon>Tannerellaceae</taxon>
        <taxon>Parabacteroides</taxon>
    </lineage>
</organism>
<feature type="domain" description="DUF6383" evidence="2">
    <location>
        <begin position="999"/>
        <end position="1072"/>
    </location>
</feature>
<dbReference type="RefSeq" id="WP_103983463.1">
    <property type="nucleotide sequence ID" value="NZ_FNVS01000009.1"/>
</dbReference>
<gene>
    <name evidence="3" type="ORF">SAMN05444001_109127</name>
</gene>
<reference evidence="3 4" key="1">
    <citation type="submission" date="2016-10" db="EMBL/GenBank/DDBJ databases">
        <authorList>
            <person name="Varghese N."/>
            <person name="Submissions S."/>
        </authorList>
    </citation>
    <scope>NUCLEOTIDE SEQUENCE [LARGE SCALE GENOMIC DNA]</scope>
    <source>
        <strain evidence="3 4">DSM 29073</strain>
    </source>
</reference>
<dbReference type="EMBL" id="FNVS01000009">
    <property type="protein sequence ID" value="SEF91646.1"/>
    <property type="molecule type" value="Genomic_DNA"/>
</dbReference>
<evidence type="ECO:0000259" key="2">
    <source>
        <dbReference type="Pfam" id="PF19910"/>
    </source>
</evidence>
<name>A0A8G2BWQ6_9BACT</name>
<evidence type="ECO:0000313" key="4">
    <source>
        <dbReference type="Proteomes" id="UP000236725"/>
    </source>
</evidence>
<comment type="caution">
    <text evidence="3">The sequence shown here is derived from an EMBL/GenBank/DDBJ whole genome shotgun (WGS) entry which is preliminary data.</text>
</comment>
<sequence length="1073" mass="117019">MNKKFSTLVGGLALLSSLTVGAADFANVNFAGARAIEKLPASDNGLYQLGNGSFTGTYADSVVYMSKDGALQFVPTPANADSLANTLWCVNVAAPEKLGQNPTFDFINKGTGQRLDITMTGLEGLGTMEWPALKDSVIVGGEVYGWAFSKSYEGSLEKGKPLYSYYKTDSVVGLGYNPSNGYFYAVKADATEAAIKDAVDGLFFTKLTIQTAPEIILNANQINTIFGQQKADAGVNLKFKPEVAKNNPFNDKSNKFFAKQVDNGSGDSTSYVYVLKADSSYLRVDTSYANTIGHGYLAYGWTGLKETTNKISATDSLNNSALKAQHQFLFTYRPSVDSVNIYVHRATFKTSETAKTWSAPTDTVGFENARVFAQDLGTEKVLTIDSLDQNVHISLGYAGCAEVESDRTSVPSGLYIIKNAKGEVLAAPIHKNGTSIEWVKLDAQEPRHMPAYQWVIVQNQEALPKTSTIKVINREFKAQNVASLQLTRDKNDNIVTADASLGLNGGALIFDKIGSQEGDSAFIKDAYLGYKRVKAADLDVTKFKFNYLHAFNHNKWIGLNSSADSVLYVQDDYAPFTMKEGRDSVYGVDVTADLLKKIPGLAQLRRVHYVIYNGSKSLKETAAGDKYSVSSVVPVDTFYFKENNHYDGKHYYAFVENNGYCQIADDANKVGVADDGLTTPLKVQNLTAESRTSAFTVEEIDAPLYRRFNNAELEGNEGDASDTLRFVEQYRGEVLQIEGNKNFKVPGVDFLGIYTEGAAPSGLSFIVDTAWVNRGLGYIKPQYLISIERDDVKGTPFQRCAECQRLIDAGKEPIKDCKHDIQATPDMRFGKYLVNFADSVALGKEIGSTKKGYNWKEYDRAGFVKAIQYGDSLYILKDEFAGVTKKDVNPALLAKIIKANDAVTDSRKGYIVNLTTDKHKLITWSMRYVKPGTDNKTFLIESMKKASDKDIAPEYAAWLKMQNGCLVLSDKATSEFKEMTGGDDALIFDVKHVANDEIATDNEVITNSGISIIAGEGNVTVTGAAGKKVVITNILGQTVATAVATSDNETIVVPQGAVIVAVDGEAAVKAMVK</sequence>
<dbReference type="Proteomes" id="UP000236725">
    <property type="component" value="Unassembled WGS sequence"/>
</dbReference>
<dbReference type="AlphaFoldDB" id="A0A8G2BWQ6"/>
<accession>A0A8G2BWQ6</accession>
<evidence type="ECO:0000313" key="3">
    <source>
        <dbReference type="EMBL" id="SEF91646.1"/>
    </source>
</evidence>
<protein>
    <recommendedName>
        <fullName evidence="2">DUF6383 domain-containing protein</fullName>
    </recommendedName>
</protein>
<keyword evidence="1" id="KW-0732">Signal</keyword>
<dbReference type="Pfam" id="PF19910">
    <property type="entry name" value="DUF6383"/>
    <property type="match status" value="1"/>
</dbReference>
<feature type="signal peptide" evidence="1">
    <location>
        <begin position="1"/>
        <end position="22"/>
    </location>
</feature>